<accession>A0AA40K1C3</accession>
<evidence type="ECO:0000313" key="5">
    <source>
        <dbReference type="Proteomes" id="UP001172159"/>
    </source>
</evidence>
<proteinExistence type="predicted"/>
<feature type="transmembrane region" description="Helical" evidence="2">
    <location>
        <begin position="236"/>
        <end position="254"/>
    </location>
</feature>
<dbReference type="AlphaFoldDB" id="A0AA40K1C3"/>
<organism evidence="4 5">
    <name type="scientific">Apiosordaria backusii</name>
    <dbReference type="NCBI Taxonomy" id="314023"/>
    <lineage>
        <taxon>Eukaryota</taxon>
        <taxon>Fungi</taxon>
        <taxon>Dikarya</taxon>
        <taxon>Ascomycota</taxon>
        <taxon>Pezizomycotina</taxon>
        <taxon>Sordariomycetes</taxon>
        <taxon>Sordariomycetidae</taxon>
        <taxon>Sordariales</taxon>
        <taxon>Lasiosphaeriaceae</taxon>
        <taxon>Apiosordaria</taxon>
    </lineage>
</organism>
<keyword evidence="1" id="KW-0175">Coiled coil</keyword>
<evidence type="ECO:0000256" key="2">
    <source>
        <dbReference type="SAM" id="Phobius"/>
    </source>
</evidence>
<dbReference type="PANTHER" id="PTHR34502:SF5">
    <property type="entry name" value="DUF6594 DOMAIN-CONTAINING PROTEIN"/>
    <property type="match status" value="1"/>
</dbReference>
<comment type="caution">
    <text evidence="4">The sequence shown here is derived from an EMBL/GenBank/DDBJ whole genome shotgun (WGS) entry which is preliminary data.</text>
</comment>
<dbReference type="PANTHER" id="PTHR34502">
    <property type="entry name" value="DUF6594 DOMAIN-CONTAINING PROTEIN-RELATED"/>
    <property type="match status" value="1"/>
</dbReference>
<name>A0AA40K1C3_9PEZI</name>
<dbReference type="Pfam" id="PF20237">
    <property type="entry name" value="DUF6594"/>
    <property type="match status" value="1"/>
</dbReference>
<keyword evidence="5" id="KW-1185">Reference proteome</keyword>
<evidence type="ECO:0000256" key="1">
    <source>
        <dbReference type="SAM" id="Coils"/>
    </source>
</evidence>
<reference evidence="4" key="1">
    <citation type="submission" date="2023-06" db="EMBL/GenBank/DDBJ databases">
        <title>Genome-scale phylogeny and comparative genomics of the fungal order Sordariales.</title>
        <authorList>
            <consortium name="Lawrence Berkeley National Laboratory"/>
            <person name="Hensen N."/>
            <person name="Bonometti L."/>
            <person name="Westerberg I."/>
            <person name="Brannstrom I.O."/>
            <person name="Guillou S."/>
            <person name="Cros-Aarteil S."/>
            <person name="Calhoun S."/>
            <person name="Haridas S."/>
            <person name="Kuo A."/>
            <person name="Mondo S."/>
            <person name="Pangilinan J."/>
            <person name="Riley R."/>
            <person name="Labutti K."/>
            <person name="Andreopoulos B."/>
            <person name="Lipzen A."/>
            <person name="Chen C."/>
            <person name="Yanf M."/>
            <person name="Daum C."/>
            <person name="Ng V."/>
            <person name="Clum A."/>
            <person name="Steindorff A."/>
            <person name="Ohm R."/>
            <person name="Martin F."/>
            <person name="Silar P."/>
            <person name="Natvig D."/>
            <person name="Lalanne C."/>
            <person name="Gautier V."/>
            <person name="Ament-Velasquez S.L."/>
            <person name="Kruys A."/>
            <person name="Hutchinson M.I."/>
            <person name="Powell A.J."/>
            <person name="Barry K."/>
            <person name="Miller A.N."/>
            <person name="Grigoriev I.V."/>
            <person name="Debuchy R."/>
            <person name="Gladieux P."/>
            <person name="Thoren M.H."/>
            <person name="Johannesson H."/>
        </authorList>
    </citation>
    <scope>NUCLEOTIDE SEQUENCE</scope>
    <source>
        <strain evidence="4">CBS 540.89</strain>
    </source>
</reference>
<dbReference type="Proteomes" id="UP001172159">
    <property type="component" value="Unassembled WGS sequence"/>
</dbReference>
<feature type="coiled-coil region" evidence="1">
    <location>
        <begin position="50"/>
        <end position="112"/>
    </location>
</feature>
<gene>
    <name evidence="4" type="ORF">B0T21DRAFT_408912</name>
</gene>
<dbReference type="EMBL" id="JAUKTV010000003">
    <property type="protein sequence ID" value="KAK0742067.1"/>
    <property type="molecule type" value="Genomic_DNA"/>
</dbReference>
<dbReference type="InterPro" id="IPR046529">
    <property type="entry name" value="DUF6594"/>
</dbReference>
<evidence type="ECO:0000313" key="4">
    <source>
        <dbReference type="EMBL" id="KAK0742067.1"/>
    </source>
</evidence>
<evidence type="ECO:0000259" key="3">
    <source>
        <dbReference type="Pfam" id="PF20237"/>
    </source>
</evidence>
<feature type="domain" description="DUF6594" evidence="3">
    <location>
        <begin position="20"/>
        <end position="273"/>
    </location>
</feature>
<keyword evidence="2" id="KW-1133">Transmembrane helix</keyword>
<keyword evidence="2" id="KW-0472">Membrane</keyword>
<feature type="transmembrane region" description="Helical" evidence="2">
    <location>
        <begin position="209"/>
        <end position="230"/>
    </location>
</feature>
<protein>
    <recommendedName>
        <fullName evidence="3">DUF6594 domain-containing protein</fullName>
    </recommendedName>
</protein>
<sequence>MASQQRQQIENMLDRHRSGYPRFAALLSTHASFQNFRRFTRVRMRLILLKQDEIALLEHKLDELDSAEKQKIFLGCMRRDQNDERRRVLDGLQKALAEYDELMDQARQAALMPQAGKRELQNLRNWTAGTACISRKETDYLNVEEDIGALAGPVDTALTCCESLVEDCTVWLDRLMGRFFPRFQQRRYKVTADSNVLLLGPYLRRLSHILAVIATTLVILVPTIFIPSISSSAGRVTASVLSGAVFLVVVSFFTTARTADIFASGASYAAVLVALTTATKGSECHHSFRET</sequence>
<keyword evidence="2" id="KW-0812">Transmembrane</keyword>